<evidence type="ECO:0000313" key="1">
    <source>
        <dbReference type="EMBL" id="MBF4770275.1"/>
    </source>
</evidence>
<name>A0A930VUS0_9ACTN</name>
<evidence type="ECO:0000313" key="2">
    <source>
        <dbReference type="Proteomes" id="UP000660668"/>
    </source>
</evidence>
<dbReference type="RefSeq" id="WP_194698421.1">
    <property type="nucleotide sequence ID" value="NZ_JADKPO010000044.1"/>
</dbReference>
<gene>
    <name evidence="1" type="ORF">ISU10_21070</name>
</gene>
<comment type="caution">
    <text evidence="1">The sequence shown here is derived from an EMBL/GenBank/DDBJ whole genome shotgun (WGS) entry which is preliminary data.</text>
</comment>
<organism evidence="1 2">
    <name type="scientific">Nocardioides agariphilus</name>
    <dbReference type="NCBI Taxonomy" id="433664"/>
    <lineage>
        <taxon>Bacteria</taxon>
        <taxon>Bacillati</taxon>
        <taxon>Actinomycetota</taxon>
        <taxon>Actinomycetes</taxon>
        <taxon>Propionibacteriales</taxon>
        <taxon>Nocardioidaceae</taxon>
        <taxon>Nocardioides</taxon>
    </lineage>
</organism>
<dbReference type="AlphaFoldDB" id="A0A930VUS0"/>
<dbReference type="EMBL" id="JADKPO010000044">
    <property type="protein sequence ID" value="MBF4770275.1"/>
    <property type="molecule type" value="Genomic_DNA"/>
</dbReference>
<reference evidence="1" key="1">
    <citation type="submission" date="2020-11" db="EMBL/GenBank/DDBJ databases">
        <title>Nocardioides cynanchi sp. nov., isolated from soil of rhizosphere of Cynanchum wilfordii.</title>
        <authorList>
            <person name="Lee J.-S."/>
            <person name="Suh M.K."/>
            <person name="Kim J.-S."/>
        </authorList>
    </citation>
    <scope>NUCLEOTIDE SEQUENCE</scope>
    <source>
        <strain evidence="1">KCTC 19276</strain>
    </source>
</reference>
<sequence length="98" mass="11280">MIDPEDRDSVIERLSKNLAGRIWWLDEDREKRQHEIANDALVLCDHRGLDAKATTTGALYHFLRADLVRKYETERERTQMSLGDVGDDGTVYAYRGGL</sequence>
<dbReference type="Proteomes" id="UP000660668">
    <property type="component" value="Unassembled WGS sequence"/>
</dbReference>
<accession>A0A930VUS0</accession>
<keyword evidence="2" id="KW-1185">Reference proteome</keyword>
<protein>
    <submittedName>
        <fullName evidence="1">Uncharacterized protein</fullName>
    </submittedName>
</protein>
<proteinExistence type="predicted"/>